<dbReference type="AlphaFoldDB" id="B7CAT3"/>
<proteinExistence type="predicted"/>
<dbReference type="HOGENOM" id="CLU_164642_0_0_9"/>
<name>B7CAT3_9FIRM</name>
<dbReference type="GeneID" id="93159196"/>
<dbReference type="eggNOG" id="ENOG50333I8">
    <property type="taxonomic scope" value="Bacteria"/>
</dbReference>
<dbReference type="Proteomes" id="UP000004315">
    <property type="component" value="Unassembled WGS sequence"/>
</dbReference>
<evidence type="ECO:0000313" key="1">
    <source>
        <dbReference type="EMBL" id="EEC90097.1"/>
    </source>
</evidence>
<reference evidence="1 2" key="2">
    <citation type="submission" date="2008-11" db="EMBL/GenBank/DDBJ databases">
        <title>Draft genome sequence of Eubacterium biforme (DSM 3989).</title>
        <authorList>
            <person name="Sudarsanam P."/>
            <person name="Ley R."/>
            <person name="Guruge J."/>
            <person name="Turnbaugh P.J."/>
            <person name="Mahowald M."/>
            <person name="Liep D."/>
            <person name="Gordon J."/>
        </authorList>
    </citation>
    <scope>NUCLEOTIDE SEQUENCE [LARGE SCALE GENOMIC DNA]</scope>
    <source>
        <strain evidence="1 2">DSM 3989</strain>
    </source>
</reference>
<keyword evidence="2" id="KW-1185">Reference proteome</keyword>
<protein>
    <submittedName>
        <fullName evidence="1">Uncharacterized protein</fullName>
    </submittedName>
</protein>
<gene>
    <name evidence="1" type="ORF">EUBIFOR_01304</name>
</gene>
<organism evidence="1 2">
    <name type="scientific">Holdemanella biformis DSM 3989</name>
    <dbReference type="NCBI Taxonomy" id="518637"/>
    <lineage>
        <taxon>Bacteria</taxon>
        <taxon>Bacillati</taxon>
        <taxon>Bacillota</taxon>
        <taxon>Erysipelotrichia</taxon>
        <taxon>Erysipelotrichales</taxon>
        <taxon>Erysipelotrichaceae</taxon>
        <taxon>Holdemanella</taxon>
    </lineage>
</organism>
<dbReference type="STRING" id="518637.EUBIFOR_01304"/>
<reference evidence="1 2" key="1">
    <citation type="submission" date="2008-10" db="EMBL/GenBank/DDBJ databases">
        <authorList>
            <person name="Fulton L."/>
            <person name="Clifton S."/>
            <person name="Fulton B."/>
            <person name="Xu J."/>
            <person name="Minx P."/>
            <person name="Pepin K.H."/>
            <person name="Johnson M."/>
            <person name="Bhonagiri V."/>
            <person name="Nash W.E."/>
            <person name="Mardis E.R."/>
            <person name="Wilson R.K."/>
        </authorList>
    </citation>
    <scope>NUCLEOTIDE SEQUENCE [LARGE SCALE GENOMIC DNA]</scope>
    <source>
        <strain evidence="1 2">DSM 3989</strain>
    </source>
</reference>
<comment type="caution">
    <text evidence="1">The sequence shown here is derived from an EMBL/GenBank/DDBJ whole genome shotgun (WGS) entry which is preliminary data.</text>
</comment>
<dbReference type="EMBL" id="ABYT01000072">
    <property type="protein sequence ID" value="EEC90097.1"/>
    <property type="molecule type" value="Genomic_DNA"/>
</dbReference>
<evidence type="ECO:0000313" key="2">
    <source>
        <dbReference type="Proteomes" id="UP000004315"/>
    </source>
</evidence>
<sequence length="108" mass="12824">MDERIYQIVEQIVEIHQKAYEFYLPLVEDVCSRTVSEAELSHLLDYLLDLACDEKILELYKRVCRSICIYIPVVLRVILTHIGKCGKRKIVIQQIFLKRKENKVFQIL</sequence>
<accession>B7CAT3</accession>
<dbReference type="RefSeq" id="WP_003865096.1">
    <property type="nucleotide sequence ID" value="NZ_DS996842.1"/>
</dbReference>